<organism evidence="2 3">
    <name type="scientific">Candidatus Lloydbacteria bacterium RIFCSPHIGHO2_02_FULL_51_22</name>
    <dbReference type="NCBI Taxonomy" id="1798663"/>
    <lineage>
        <taxon>Bacteria</taxon>
        <taxon>Candidatus Lloydiibacteriota</taxon>
    </lineage>
</organism>
<dbReference type="Pfam" id="PF18895">
    <property type="entry name" value="T4SS_pilin"/>
    <property type="match status" value="1"/>
</dbReference>
<sequence>MYMHTFKKVLGAGGVLYFLPMFVFAQTVDSILLQLGEFLNSVIPLIIGLAFLYFLWGVYTYVVRSASEEDKEKSRNTIIYGVIGLFVMLAAWGLVNVLISTFSLDSTTPTDLPGIPGL</sequence>
<keyword evidence="1" id="KW-0472">Membrane</keyword>
<protein>
    <submittedName>
        <fullName evidence="2">Uncharacterized protein</fullName>
    </submittedName>
</protein>
<evidence type="ECO:0000313" key="2">
    <source>
        <dbReference type="EMBL" id="OGZ11570.1"/>
    </source>
</evidence>
<comment type="caution">
    <text evidence="2">The sequence shown here is derived from an EMBL/GenBank/DDBJ whole genome shotgun (WGS) entry which is preliminary data.</text>
</comment>
<feature type="transmembrane region" description="Helical" evidence="1">
    <location>
        <begin position="78"/>
        <end position="99"/>
    </location>
</feature>
<keyword evidence="1" id="KW-1133">Transmembrane helix</keyword>
<proteinExistence type="predicted"/>
<evidence type="ECO:0000256" key="1">
    <source>
        <dbReference type="SAM" id="Phobius"/>
    </source>
</evidence>
<accession>A0A1G2DFC3</accession>
<dbReference type="AlphaFoldDB" id="A0A1G2DFC3"/>
<dbReference type="InterPro" id="IPR043993">
    <property type="entry name" value="T4SS_pilin"/>
</dbReference>
<evidence type="ECO:0000313" key="3">
    <source>
        <dbReference type="Proteomes" id="UP000178099"/>
    </source>
</evidence>
<dbReference type="Proteomes" id="UP000178099">
    <property type="component" value="Unassembled WGS sequence"/>
</dbReference>
<dbReference type="EMBL" id="MHLN01000018">
    <property type="protein sequence ID" value="OGZ11570.1"/>
    <property type="molecule type" value="Genomic_DNA"/>
</dbReference>
<gene>
    <name evidence="2" type="ORF">A3D67_00190</name>
</gene>
<feature type="transmembrane region" description="Helical" evidence="1">
    <location>
        <begin position="41"/>
        <end position="62"/>
    </location>
</feature>
<name>A0A1G2DFC3_9BACT</name>
<keyword evidence="1" id="KW-0812">Transmembrane</keyword>
<reference evidence="2 3" key="1">
    <citation type="journal article" date="2016" name="Nat. Commun.">
        <title>Thousands of microbial genomes shed light on interconnected biogeochemical processes in an aquifer system.</title>
        <authorList>
            <person name="Anantharaman K."/>
            <person name="Brown C.T."/>
            <person name="Hug L.A."/>
            <person name="Sharon I."/>
            <person name="Castelle C.J."/>
            <person name="Probst A.J."/>
            <person name="Thomas B.C."/>
            <person name="Singh A."/>
            <person name="Wilkins M.J."/>
            <person name="Karaoz U."/>
            <person name="Brodie E.L."/>
            <person name="Williams K.H."/>
            <person name="Hubbard S.S."/>
            <person name="Banfield J.F."/>
        </authorList>
    </citation>
    <scope>NUCLEOTIDE SEQUENCE [LARGE SCALE GENOMIC DNA]</scope>
</reference>